<dbReference type="SUPFAM" id="SSF53335">
    <property type="entry name" value="S-adenosyl-L-methionine-dependent methyltransferases"/>
    <property type="match status" value="1"/>
</dbReference>
<dbReference type="Pfam" id="PF08241">
    <property type="entry name" value="Methyltransf_11"/>
    <property type="match status" value="1"/>
</dbReference>
<sequence length="291" mass="31425">MEFDDVSFDKAQALFLGQDSERLIACLAGLNLGAPVEDDQALSIVEAMGWILPGTRTLTGFGWLVSDSCREYKFWVERQRRLPFLGFTEALTETAFHGKAVLEIGAGMGANLMSLSPLVKSVEGLEPVAIYRQMGAILRQREGLPAARHGPGRAEALPHADGSFDTVLLVSAHQYMELAPAFAEAARVLRPGGELILVGGVLGKFMRKVMSDLPRKPSVIRPGLVTLVNTLGYMALGHRVVAARSGTTTSRPIYPLASSICRLLRDVGLTVTVPGAVLSDERLFRATKPLN</sequence>
<evidence type="ECO:0000313" key="3">
    <source>
        <dbReference type="Proteomes" id="UP001597151"/>
    </source>
</evidence>
<keyword evidence="3" id="KW-1185">Reference proteome</keyword>
<dbReference type="InterPro" id="IPR013216">
    <property type="entry name" value="Methyltransf_11"/>
</dbReference>
<dbReference type="Gene3D" id="3.40.50.150">
    <property type="entry name" value="Vaccinia Virus protein VP39"/>
    <property type="match status" value="1"/>
</dbReference>
<name>A0ABW3TEC8_9RHOB</name>
<feature type="domain" description="Methyltransferase type 11" evidence="1">
    <location>
        <begin position="102"/>
        <end position="197"/>
    </location>
</feature>
<dbReference type="Proteomes" id="UP001597151">
    <property type="component" value="Unassembled WGS sequence"/>
</dbReference>
<evidence type="ECO:0000259" key="1">
    <source>
        <dbReference type="Pfam" id="PF08241"/>
    </source>
</evidence>
<keyword evidence="2" id="KW-0808">Transferase</keyword>
<organism evidence="2 3">
    <name type="scientific">Seohaeicola saemankumensis</name>
    <dbReference type="NCBI Taxonomy" id="481181"/>
    <lineage>
        <taxon>Bacteria</taxon>
        <taxon>Pseudomonadati</taxon>
        <taxon>Pseudomonadota</taxon>
        <taxon>Alphaproteobacteria</taxon>
        <taxon>Rhodobacterales</taxon>
        <taxon>Roseobacteraceae</taxon>
        <taxon>Seohaeicola</taxon>
    </lineage>
</organism>
<dbReference type="RefSeq" id="WP_380791424.1">
    <property type="nucleotide sequence ID" value="NZ_JBHTKR010000004.1"/>
</dbReference>
<dbReference type="GO" id="GO:0008168">
    <property type="term" value="F:methyltransferase activity"/>
    <property type="evidence" value="ECO:0007669"/>
    <property type="project" value="UniProtKB-KW"/>
</dbReference>
<dbReference type="EC" id="2.1.1.-" evidence="2"/>
<dbReference type="InterPro" id="IPR029063">
    <property type="entry name" value="SAM-dependent_MTases_sf"/>
</dbReference>
<dbReference type="GO" id="GO:0032259">
    <property type="term" value="P:methylation"/>
    <property type="evidence" value="ECO:0007669"/>
    <property type="project" value="UniProtKB-KW"/>
</dbReference>
<dbReference type="CDD" id="cd02440">
    <property type="entry name" value="AdoMet_MTases"/>
    <property type="match status" value="1"/>
</dbReference>
<gene>
    <name evidence="2" type="ORF">ACFQ3C_10425</name>
</gene>
<evidence type="ECO:0000313" key="2">
    <source>
        <dbReference type="EMBL" id="MFD1195085.1"/>
    </source>
</evidence>
<proteinExistence type="predicted"/>
<dbReference type="EMBL" id="JBHTKR010000004">
    <property type="protein sequence ID" value="MFD1195085.1"/>
    <property type="molecule type" value="Genomic_DNA"/>
</dbReference>
<accession>A0ABW3TEC8</accession>
<comment type="caution">
    <text evidence="2">The sequence shown here is derived from an EMBL/GenBank/DDBJ whole genome shotgun (WGS) entry which is preliminary data.</text>
</comment>
<protein>
    <submittedName>
        <fullName evidence="2">Class I SAM-dependent methyltransferase</fullName>
        <ecNumber evidence="2">2.1.1.-</ecNumber>
    </submittedName>
</protein>
<keyword evidence="2" id="KW-0489">Methyltransferase</keyword>
<reference evidence="3" key="1">
    <citation type="journal article" date="2019" name="Int. J. Syst. Evol. Microbiol.">
        <title>The Global Catalogue of Microorganisms (GCM) 10K type strain sequencing project: providing services to taxonomists for standard genome sequencing and annotation.</title>
        <authorList>
            <consortium name="The Broad Institute Genomics Platform"/>
            <consortium name="The Broad Institute Genome Sequencing Center for Infectious Disease"/>
            <person name="Wu L."/>
            <person name="Ma J."/>
        </authorList>
    </citation>
    <scope>NUCLEOTIDE SEQUENCE [LARGE SCALE GENOMIC DNA]</scope>
    <source>
        <strain evidence="3">CCUG 55328</strain>
    </source>
</reference>